<evidence type="ECO:0000256" key="5">
    <source>
        <dbReference type="ARBA" id="ARBA00023239"/>
    </source>
</evidence>
<dbReference type="OrthoDB" id="8110916at2759"/>
<dbReference type="GO" id="GO:0005524">
    <property type="term" value="F:ATP binding"/>
    <property type="evidence" value="ECO:0007669"/>
    <property type="project" value="UniProtKB-KW"/>
</dbReference>
<accession>A0A2P6NWA0</accession>
<keyword evidence="3" id="KW-0521">NADP</keyword>
<keyword evidence="4 6" id="KW-0520">NAD</keyword>
<dbReference type="HAMAP" id="MF_01965">
    <property type="entry name" value="NADHX_dehydratase"/>
    <property type="match status" value="1"/>
</dbReference>
<keyword evidence="9" id="KW-1185">Reference proteome</keyword>
<dbReference type="PROSITE" id="PS51383">
    <property type="entry name" value="YJEF_C_3"/>
    <property type="match status" value="1"/>
</dbReference>
<proteinExistence type="inferred from homology"/>
<dbReference type="FunCoup" id="A0A2P6NWA0">
    <property type="interactions" value="5"/>
</dbReference>
<dbReference type="EMBL" id="MDYQ01000012">
    <property type="protein sequence ID" value="PRP88242.1"/>
    <property type="molecule type" value="Genomic_DNA"/>
</dbReference>
<feature type="binding site" evidence="6">
    <location>
        <begin position="199"/>
        <end position="203"/>
    </location>
    <ligand>
        <name>ATP</name>
        <dbReference type="ChEBI" id="CHEBI:30616"/>
    </ligand>
</feature>
<dbReference type="NCBIfam" id="TIGR00196">
    <property type="entry name" value="yjeF_cterm"/>
    <property type="match status" value="1"/>
</dbReference>
<name>A0A2P6NWA0_9EUKA</name>
<gene>
    <name evidence="8" type="ORF">PROFUN_03351</name>
</gene>
<keyword evidence="6" id="KW-0597">Phosphoprotein</keyword>
<dbReference type="SUPFAM" id="SSF53613">
    <property type="entry name" value="Ribokinase-like"/>
    <property type="match status" value="1"/>
</dbReference>
<dbReference type="CDD" id="cd01171">
    <property type="entry name" value="YXKO-related"/>
    <property type="match status" value="1"/>
</dbReference>
<evidence type="ECO:0000256" key="2">
    <source>
        <dbReference type="ARBA" id="ARBA00022840"/>
    </source>
</evidence>
<dbReference type="GO" id="GO:0047453">
    <property type="term" value="F:ATP-dependent NAD(P)H-hydrate dehydratase activity"/>
    <property type="evidence" value="ECO:0007669"/>
    <property type="project" value="UniProtKB-UniRule"/>
</dbReference>
<comment type="cofactor">
    <cofactor evidence="6">
        <name>Mg(2+)</name>
        <dbReference type="ChEBI" id="CHEBI:18420"/>
    </cofactor>
</comment>
<feature type="binding site" evidence="6">
    <location>
        <begin position="165"/>
        <end position="171"/>
    </location>
    <ligand>
        <name>(6S)-NADPHX</name>
        <dbReference type="ChEBI" id="CHEBI:64076"/>
    </ligand>
</feature>
<dbReference type="PANTHER" id="PTHR12592:SF0">
    <property type="entry name" value="ATP-DEPENDENT (S)-NAD(P)H-HYDRATE DEHYDRATASE"/>
    <property type="match status" value="1"/>
</dbReference>
<keyword evidence="5 6" id="KW-0456">Lyase</keyword>
<comment type="similarity">
    <text evidence="6">Belongs to the NnrD/CARKD family.</text>
</comment>
<evidence type="ECO:0000313" key="9">
    <source>
        <dbReference type="Proteomes" id="UP000241769"/>
    </source>
</evidence>
<dbReference type="STRING" id="1890364.A0A2P6NWA0"/>
<feature type="binding site" evidence="6">
    <location>
        <position position="228"/>
    </location>
    <ligand>
        <name>(6S)-NADPHX</name>
        <dbReference type="ChEBI" id="CHEBI:64076"/>
    </ligand>
</feature>
<reference evidence="8 9" key="1">
    <citation type="journal article" date="2018" name="Genome Biol. Evol.">
        <title>Multiple Roots of Fruiting Body Formation in Amoebozoa.</title>
        <authorList>
            <person name="Hillmann F."/>
            <person name="Forbes G."/>
            <person name="Novohradska S."/>
            <person name="Ferling I."/>
            <person name="Riege K."/>
            <person name="Groth M."/>
            <person name="Westermann M."/>
            <person name="Marz M."/>
            <person name="Spaller T."/>
            <person name="Winckler T."/>
            <person name="Schaap P."/>
            <person name="Glockner G."/>
        </authorList>
    </citation>
    <scope>NUCLEOTIDE SEQUENCE [LARGE SCALE GENOMIC DNA]</scope>
    <source>
        <strain evidence="8 9">Jena</strain>
    </source>
</reference>
<comment type="caution">
    <text evidence="8">The sequence shown here is derived from an EMBL/GenBank/DDBJ whole genome shotgun (WGS) entry which is preliminary data.</text>
</comment>
<evidence type="ECO:0000256" key="4">
    <source>
        <dbReference type="ARBA" id="ARBA00023027"/>
    </source>
</evidence>
<protein>
    <recommendedName>
        <fullName evidence="6">ATP-dependent (S)-NAD(P)H-hydrate dehydratase</fullName>
        <ecNumber evidence="6">4.2.1.93</ecNumber>
    </recommendedName>
    <alternativeName>
        <fullName evidence="6">ATP-dependent NAD(P)HX dehydratase</fullName>
    </alternativeName>
</protein>
<feature type="binding site" evidence="6">
    <location>
        <begin position="218"/>
        <end position="227"/>
    </location>
    <ligand>
        <name>ATP</name>
        <dbReference type="ChEBI" id="CHEBI:30616"/>
    </ligand>
</feature>
<organism evidence="8 9">
    <name type="scientific">Planoprotostelium fungivorum</name>
    <dbReference type="NCBI Taxonomy" id="1890364"/>
    <lineage>
        <taxon>Eukaryota</taxon>
        <taxon>Amoebozoa</taxon>
        <taxon>Evosea</taxon>
        <taxon>Variosea</taxon>
        <taxon>Cavosteliida</taxon>
        <taxon>Cavosteliaceae</taxon>
        <taxon>Planoprotostelium</taxon>
    </lineage>
</organism>
<feature type="binding site" evidence="6">
    <location>
        <position position="116"/>
    </location>
    <ligand>
        <name>(6S)-NADPHX</name>
        <dbReference type="ChEBI" id="CHEBI:64076"/>
    </ligand>
</feature>
<keyword evidence="1 6" id="KW-0547">Nucleotide-binding</keyword>
<dbReference type="Proteomes" id="UP000241769">
    <property type="component" value="Unassembled WGS sequence"/>
</dbReference>
<evidence type="ECO:0000259" key="7">
    <source>
        <dbReference type="PROSITE" id="PS51383"/>
    </source>
</evidence>
<dbReference type="InterPro" id="IPR000631">
    <property type="entry name" value="CARKD"/>
</dbReference>
<evidence type="ECO:0000256" key="3">
    <source>
        <dbReference type="ARBA" id="ARBA00022857"/>
    </source>
</evidence>
<dbReference type="PANTHER" id="PTHR12592">
    <property type="entry name" value="ATP-DEPENDENT (S)-NAD(P)H-HYDRATE DEHYDRATASE FAMILY MEMBER"/>
    <property type="match status" value="1"/>
</dbReference>
<dbReference type="GO" id="GO:0110051">
    <property type="term" value="P:metabolite repair"/>
    <property type="evidence" value="ECO:0007669"/>
    <property type="project" value="TreeGrafter"/>
</dbReference>
<evidence type="ECO:0000256" key="6">
    <source>
        <dbReference type="HAMAP-Rule" id="MF_03157"/>
    </source>
</evidence>
<comment type="function">
    <text evidence="6">Catalyzes the dehydration of the S-form of NAD(P)HX at the expense of ATP, which is converted to ADP. Together with NAD(P)HX epimerase, which catalyzes the epimerization of the S- and R-forms, the enzyme allows the repair of both epimers of NAD(P)HX, a damaged form of NAD(P)H that is a result of enzymatic or heat-dependent hydration.</text>
</comment>
<feature type="domain" description="YjeF C-terminal" evidence="7">
    <location>
        <begin position="6"/>
        <end position="301"/>
    </location>
</feature>
<comment type="catalytic activity">
    <reaction evidence="6">
        <text>(6S)-NADHX + ATP = ADP + phosphate + NADH + H(+)</text>
        <dbReference type="Rhea" id="RHEA:19017"/>
        <dbReference type="ChEBI" id="CHEBI:15378"/>
        <dbReference type="ChEBI" id="CHEBI:30616"/>
        <dbReference type="ChEBI" id="CHEBI:43474"/>
        <dbReference type="ChEBI" id="CHEBI:57945"/>
        <dbReference type="ChEBI" id="CHEBI:64074"/>
        <dbReference type="ChEBI" id="CHEBI:456216"/>
        <dbReference type="EC" id="4.2.1.93"/>
    </reaction>
</comment>
<keyword evidence="2 6" id="KW-0067">ATP-binding</keyword>
<sequence length="308" mass="34001">MSRQHLIESLKRIIPSLDYSKHKGQAGRIGLMGGSREYTGAPYYASYTSLKAGADLSFIFCHESAATAIKSYSPELIVYPTIPNEKGKTTKEIEGQVLDSMSRFFDSLHVLVIGPGLGRDETTSSCVKRVIERAREKSLPLDGLFVVQQELDLIKGYEWAILTPNVNEYKNLCKSANLKEDSTVKELSQKLGNVTIVQKGRHDIVSDGKKEIKNEEEGGPRRCGGQGDIMSGLIGTFLAWCNIHHKSGEKLSEDSPSYTLLSGYFGSLITRETSLAAFRKHLRSTTTPDMISEVGPVMEKFFPCGAKL</sequence>
<dbReference type="AlphaFoldDB" id="A0A2P6NWA0"/>
<dbReference type="InterPro" id="IPR029056">
    <property type="entry name" value="Ribokinase-like"/>
</dbReference>
<evidence type="ECO:0000256" key="1">
    <source>
        <dbReference type="ARBA" id="ARBA00022741"/>
    </source>
</evidence>
<dbReference type="Pfam" id="PF01256">
    <property type="entry name" value="Carb_kinase"/>
    <property type="match status" value="1"/>
</dbReference>
<dbReference type="Gene3D" id="3.40.1190.20">
    <property type="match status" value="1"/>
</dbReference>
<comment type="catalytic activity">
    <reaction evidence="6">
        <text>(6S)-NADPHX + ATP = ADP + phosphate + NADPH + H(+)</text>
        <dbReference type="Rhea" id="RHEA:32231"/>
        <dbReference type="ChEBI" id="CHEBI:15378"/>
        <dbReference type="ChEBI" id="CHEBI:30616"/>
        <dbReference type="ChEBI" id="CHEBI:43474"/>
        <dbReference type="ChEBI" id="CHEBI:57783"/>
        <dbReference type="ChEBI" id="CHEBI:64076"/>
        <dbReference type="ChEBI" id="CHEBI:456216"/>
        <dbReference type="EC" id="4.2.1.93"/>
    </reaction>
</comment>
<dbReference type="EC" id="4.2.1.93" evidence="6"/>
<dbReference type="InParanoid" id="A0A2P6NWA0"/>
<dbReference type="GO" id="GO:0046496">
    <property type="term" value="P:nicotinamide nucleotide metabolic process"/>
    <property type="evidence" value="ECO:0007669"/>
    <property type="project" value="UniProtKB-UniRule"/>
</dbReference>
<evidence type="ECO:0000313" key="8">
    <source>
        <dbReference type="EMBL" id="PRP88242.1"/>
    </source>
</evidence>